<evidence type="ECO:0000313" key="2">
    <source>
        <dbReference type="WBParaSite" id="ES5_v2.g13958.t1"/>
    </source>
</evidence>
<evidence type="ECO:0000313" key="1">
    <source>
        <dbReference type="Proteomes" id="UP000887579"/>
    </source>
</evidence>
<dbReference type="Proteomes" id="UP000887579">
    <property type="component" value="Unplaced"/>
</dbReference>
<proteinExistence type="predicted"/>
<sequence length="289" mass="33122">MLYLAYIDIVQLFPHTITGFFNIFQSNFNLLFAKLLGAIATPSYVAYAVLTLILSLNRLTQLCFPNIDEKIFSKRGMRIWLLIGFTFFILFSIALASPFATIRYYPEYWSWDYDSEYIASNIVQTVEMIIELGGIPISGIIYMIVFGVLIAKRKKYQVSKNYRAEMKILIQAVVITGYCSVLNVFWHFYDVLLPDTNYAYSGLNFMWIINCAVNPIVYIIVNAAIRKNTKLRSSKSGGRIIIVTKHPMNKTKSTPFDDQATTYPMPQKSHKITQAPLNECSNKKIVFLT</sequence>
<name>A0AC34F9N6_9BILA</name>
<organism evidence="1 2">
    <name type="scientific">Panagrolaimus sp. ES5</name>
    <dbReference type="NCBI Taxonomy" id="591445"/>
    <lineage>
        <taxon>Eukaryota</taxon>
        <taxon>Metazoa</taxon>
        <taxon>Ecdysozoa</taxon>
        <taxon>Nematoda</taxon>
        <taxon>Chromadorea</taxon>
        <taxon>Rhabditida</taxon>
        <taxon>Tylenchina</taxon>
        <taxon>Panagrolaimomorpha</taxon>
        <taxon>Panagrolaimoidea</taxon>
        <taxon>Panagrolaimidae</taxon>
        <taxon>Panagrolaimus</taxon>
    </lineage>
</organism>
<protein>
    <submittedName>
        <fullName evidence="2">Uncharacterized protein</fullName>
    </submittedName>
</protein>
<reference evidence="2" key="1">
    <citation type="submission" date="2022-11" db="UniProtKB">
        <authorList>
            <consortium name="WormBaseParasite"/>
        </authorList>
    </citation>
    <scope>IDENTIFICATION</scope>
</reference>
<accession>A0AC34F9N6</accession>
<dbReference type="WBParaSite" id="ES5_v2.g13958.t1">
    <property type="protein sequence ID" value="ES5_v2.g13958.t1"/>
    <property type="gene ID" value="ES5_v2.g13958"/>
</dbReference>